<comment type="similarity">
    <text evidence="1">Belongs to the protein kinase superfamily. STE Ser/Thr protein kinase family. STE20 subfamily.</text>
</comment>
<keyword evidence="3 4" id="KW-0067">ATP-binding</keyword>
<keyword evidence="9" id="KW-1185">Reference proteome</keyword>
<feature type="domain" description="Protein kinase" evidence="6">
    <location>
        <begin position="12"/>
        <end position="259"/>
    </location>
</feature>
<evidence type="ECO:0000313" key="8">
    <source>
        <dbReference type="EMBL" id="GAA0941327.1"/>
    </source>
</evidence>
<dbReference type="Proteomes" id="UP001500665">
    <property type="component" value="Unassembled WGS sequence"/>
</dbReference>
<feature type="domain" description="PASTA" evidence="7">
    <location>
        <begin position="457"/>
        <end position="524"/>
    </location>
</feature>
<feature type="binding site" evidence="4">
    <location>
        <position position="41"/>
    </location>
    <ligand>
        <name>ATP</name>
        <dbReference type="ChEBI" id="CHEBI:30616"/>
    </ligand>
</feature>
<dbReference type="Pfam" id="PF03793">
    <property type="entry name" value="PASTA"/>
    <property type="match status" value="4"/>
</dbReference>
<evidence type="ECO:0000256" key="4">
    <source>
        <dbReference type="PROSITE-ProRule" id="PRU10141"/>
    </source>
</evidence>
<feature type="domain" description="PASTA" evidence="7">
    <location>
        <begin position="594"/>
        <end position="662"/>
    </location>
</feature>
<dbReference type="PROSITE" id="PS00109">
    <property type="entry name" value="PROTEIN_KINASE_TYR"/>
    <property type="match status" value="1"/>
</dbReference>
<reference evidence="9" key="1">
    <citation type="journal article" date="2019" name="Int. J. Syst. Evol. Microbiol.">
        <title>The Global Catalogue of Microorganisms (GCM) 10K type strain sequencing project: providing services to taxonomists for standard genome sequencing and annotation.</title>
        <authorList>
            <consortium name="The Broad Institute Genomics Platform"/>
            <consortium name="The Broad Institute Genome Sequencing Center for Infectious Disease"/>
            <person name="Wu L."/>
            <person name="Ma J."/>
        </authorList>
    </citation>
    <scope>NUCLEOTIDE SEQUENCE [LARGE SCALE GENOMIC DNA]</scope>
    <source>
        <strain evidence="9">JCM 10696</strain>
    </source>
</reference>
<feature type="domain" description="PASTA" evidence="7">
    <location>
        <begin position="390"/>
        <end position="456"/>
    </location>
</feature>
<accession>A0ABP4AU75</accession>
<organism evidence="8 9">
    <name type="scientific">Actinocorallia libanotica</name>
    <dbReference type="NCBI Taxonomy" id="46162"/>
    <lineage>
        <taxon>Bacteria</taxon>
        <taxon>Bacillati</taxon>
        <taxon>Actinomycetota</taxon>
        <taxon>Actinomycetes</taxon>
        <taxon>Streptosporangiales</taxon>
        <taxon>Thermomonosporaceae</taxon>
        <taxon>Actinocorallia</taxon>
    </lineage>
</organism>
<dbReference type="InterPro" id="IPR011009">
    <property type="entry name" value="Kinase-like_dom_sf"/>
</dbReference>
<dbReference type="Pfam" id="PF00069">
    <property type="entry name" value="Pkinase"/>
    <property type="match status" value="1"/>
</dbReference>
<dbReference type="EMBL" id="BAAAHH010000003">
    <property type="protein sequence ID" value="GAA0941327.1"/>
    <property type="molecule type" value="Genomic_DNA"/>
</dbReference>
<proteinExistence type="inferred from homology"/>
<dbReference type="InterPro" id="IPR017441">
    <property type="entry name" value="Protein_kinase_ATP_BS"/>
</dbReference>
<dbReference type="PROSITE" id="PS00107">
    <property type="entry name" value="PROTEIN_KINASE_ATP"/>
    <property type="match status" value="1"/>
</dbReference>
<evidence type="ECO:0000256" key="5">
    <source>
        <dbReference type="SAM" id="MobiDB-lite"/>
    </source>
</evidence>
<evidence type="ECO:0000256" key="2">
    <source>
        <dbReference type="ARBA" id="ARBA00022741"/>
    </source>
</evidence>
<feature type="domain" description="PASTA" evidence="7">
    <location>
        <begin position="527"/>
        <end position="593"/>
    </location>
</feature>
<comment type="caution">
    <text evidence="8">The sequence shown here is derived from an EMBL/GenBank/DDBJ whole genome shotgun (WGS) entry which is preliminary data.</text>
</comment>
<dbReference type="PANTHER" id="PTHR45832">
    <property type="entry name" value="SERINE/THREONINE-PROTEIN KINASE SAMKA-RELATED-RELATED"/>
    <property type="match status" value="1"/>
</dbReference>
<evidence type="ECO:0000313" key="9">
    <source>
        <dbReference type="Proteomes" id="UP001500665"/>
    </source>
</evidence>
<dbReference type="CDD" id="cd14014">
    <property type="entry name" value="STKc_PknB_like"/>
    <property type="match status" value="1"/>
</dbReference>
<evidence type="ECO:0000256" key="1">
    <source>
        <dbReference type="ARBA" id="ARBA00008874"/>
    </source>
</evidence>
<evidence type="ECO:0000259" key="7">
    <source>
        <dbReference type="PROSITE" id="PS51178"/>
    </source>
</evidence>
<dbReference type="PROSITE" id="PS51178">
    <property type="entry name" value="PASTA"/>
    <property type="match status" value="4"/>
</dbReference>
<feature type="region of interest" description="Disordered" evidence="5">
    <location>
        <begin position="630"/>
        <end position="652"/>
    </location>
</feature>
<dbReference type="CDD" id="cd06577">
    <property type="entry name" value="PASTA_pknB"/>
    <property type="match status" value="4"/>
</dbReference>
<dbReference type="InterPro" id="IPR000719">
    <property type="entry name" value="Prot_kinase_dom"/>
</dbReference>
<keyword evidence="2 4" id="KW-0547">Nucleotide-binding</keyword>
<dbReference type="Gene3D" id="1.10.510.10">
    <property type="entry name" value="Transferase(Phosphotransferase) domain 1"/>
    <property type="match status" value="1"/>
</dbReference>
<dbReference type="InterPro" id="IPR005543">
    <property type="entry name" value="PASTA_dom"/>
</dbReference>
<name>A0ABP4AU75_9ACTN</name>
<dbReference type="SMART" id="SM00740">
    <property type="entry name" value="PASTA"/>
    <property type="match status" value="4"/>
</dbReference>
<dbReference type="PANTHER" id="PTHR45832:SF22">
    <property type="entry name" value="SERINE_THREONINE-PROTEIN KINASE SAMKA-RELATED"/>
    <property type="match status" value="1"/>
</dbReference>
<dbReference type="PROSITE" id="PS50011">
    <property type="entry name" value="PROTEIN_KINASE_DOM"/>
    <property type="match status" value="1"/>
</dbReference>
<evidence type="ECO:0008006" key="10">
    <source>
        <dbReference type="Google" id="ProtNLM"/>
    </source>
</evidence>
<dbReference type="SUPFAM" id="SSF56112">
    <property type="entry name" value="Protein kinase-like (PK-like)"/>
    <property type="match status" value="1"/>
</dbReference>
<sequence length="774" mass="80972">MDLAVGGWVPGRRDLREVGAGASGRVVMAVDGDGASLVAVKYLAEGLVGDTRFREEFRKEAELLAGVESEHVVGVRECVEGDDGVAVVMDLVDGVSLREVLVSRGSLEPEAALAVWKGSLRGLSCAHEVGVVHRDLRPENVLITAEGVSALVDFGVVPRSGEQVEKGGVPAYLPPERWRYRLVLPVGDVYASAVMFFECLTGRPPYPADSVAELEELHSRTPIPVDDVPEAVRGLLRQGLAKDRRERTANALELAEELQAVADEAYGEDWEQRGRRFLAIAVAELAVRALSEDAAESAEVAESAEETSGGEGATVAEEKAVPVAAVAAAERTPSRSGKASLLSGRVGKALLVAVVLGLLACLIVFLTRPSGVSEDSKAIMRPSASSLAAEAETGTVPDVVGAPQAAAEKKLRAAGLVPYVMFKQSLKHEAGTVIETDPAAGTKVGRDALVGLVVAQRSPVYAVTVPDVRGSSYAQAETVIQGLGLTLRRVDREDAGEPGKVLSTAPSAGAEVERGSQVTVYVAKAAANTTVPVPNVTLMPQERAAQTLRDAALKPVVVPQRNGSVPQGQVISTDPKPGVRLAAGASVTLYVAQTPPVKDVNVPDVAGSSYEAAAQRLQAAGLVPERAVKETTEAAEGTALSTTPPAGSSVKPGSKVTVLIAQTPPLTLSAAASVSPTASSCRRRGSAFTFSGSISVSRGPVTVTYRWTRSNGTSDLARTLHFPAPGPQTLPVDRSFWRMDGRGYTGWAKVQVLSPSPALSDAATFTYDCRRGRH</sequence>
<dbReference type="InterPro" id="IPR020635">
    <property type="entry name" value="Tyr_kinase_cat_dom"/>
</dbReference>
<dbReference type="SMART" id="SM00219">
    <property type="entry name" value="TyrKc"/>
    <property type="match status" value="1"/>
</dbReference>
<evidence type="ECO:0000256" key="3">
    <source>
        <dbReference type="ARBA" id="ARBA00022840"/>
    </source>
</evidence>
<dbReference type="Gene3D" id="3.30.10.20">
    <property type="match status" value="4"/>
</dbReference>
<dbReference type="InterPro" id="IPR051931">
    <property type="entry name" value="PAK3-like"/>
</dbReference>
<gene>
    <name evidence="8" type="ORF">GCM10009550_11470</name>
</gene>
<dbReference type="InterPro" id="IPR008266">
    <property type="entry name" value="Tyr_kinase_AS"/>
</dbReference>
<protein>
    <recommendedName>
        <fullName evidence="10">Serine/threonine-protein kinase</fullName>
    </recommendedName>
</protein>
<evidence type="ECO:0000259" key="6">
    <source>
        <dbReference type="PROSITE" id="PS50011"/>
    </source>
</evidence>